<evidence type="ECO:0000256" key="5">
    <source>
        <dbReference type="ARBA" id="ARBA00022737"/>
    </source>
</evidence>
<comment type="caution">
    <text evidence="10">The sequence shown here is derived from an EMBL/GenBank/DDBJ whole genome shotgun (WGS) entry which is preliminary data.</text>
</comment>
<evidence type="ECO:0000256" key="2">
    <source>
        <dbReference type="ARBA" id="ARBA00006375"/>
    </source>
</evidence>
<dbReference type="Pfam" id="PF00153">
    <property type="entry name" value="Mito_carr"/>
    <property type="match status" value="1"/>
</dbReference>
<keyword evidence="6" id="KW-1133">Transmembrane helix</keyword>
<keyword evidence="7 8" id="KW-0472">Membrane</keyword>
<name>A0AAW0J067_MYOGA</name>
<keyword evidence="11" id="KW-1185">Reference proteome</keyword>
<dbReference type="Proteomes" id="UP001488838">
    <property type="component" value="Unassembled WGS sequence"/>
</dbReference>
<evidence type="ECO:0000256" key="6">
    <source>
        <dbReference type="ARBA" id="ARBA00022989"/>
    </source>
</evidence>
<comment type="similarity">
    <text evidence="2 9">Belongs to the mitochondrial carrier (TC 2.A.29) family.</text>
</comment>
<dbReference type="GO" id="GO:0006862">
    <property type="term" value="P:nucleotide transport"/>
    <property type="evidence" value="ECO:0007669"/>
    <property type="project" value="InterPro"/>
</dbReference>
<keyword evidence="4 8" id="KW-0812">Transmembrane</keyword>
<feature type="repeat" description="Solcar" evidence="8">
    <location>
        <begin position="21"/>
        <end position="126"/>
    </location>
</feature>
<dbReference type="GO" id="GO:0055085">
    <property type="term" value="P:transmembrane transport"/>
    <property type="evidence" value="ECO:0007669"/>
    <property type="project" value="InterPro"/>
</dbReference>
<gene>
    <name evidence="10" type="ORF">U0070_003569</name>
</gene>
<dbReference type="InterPro" id="IPR023395">
    <property type="entry name" value="MCP_dom_sf"/>
</dbReference>
<accession>A0AAW0J067</accession>
<evidence type="ECO:0000256" key="3">
    <source>
        <dbReference type="ARBA" id="ARBA00022448"/>
    </source>
</evidence>
<protein>
    <recommendedName>
        <fullName evidence="12">Mitochondrial folate transporter/carrier</fullName>
    </recommendedName>
</protein>
<evidence type="ECO:0000256" key="8">
    <source>
        <dbReference type="PROSITE-ProRule" id="PRU00282"/>
    </source>
</evidence>
<dbReference type="InterPro" id="IPR018108">
    <property type="entry name" value="MCP_transmembrane"/>
</dbReference>
<dbReference type="EMBL" id="JBBHLL010000074">
    <property type="protein sequence ID" value="KAK7820158.1"/>
    <property type="molecule type" value="Genomic_DNA"/>
</dbReference>
<evidence type="ECO:0008006" key="12">
    <source>
        <dbReference type="Google" id="ProtNLM"/>
    </source>
</evidence>
<dbReference type="AlphaFoldDB" id="A0AAW0J067"/>
<sequence>MTGQGQSAAAGSAAWSTVFRHVRYENLVAGVSGGVLSNLALHPLDLVKIRFAVIHRPAPLLTCVFFPAVSDGLEVRPKYKGILHCLTTIWKAEGLRGLYQGATPNVWGAGLSWGLYFFFYNAIKSYKTEGRAEQLTPVEYLISAAEAGKAVMMSPSRLNALVRGGELGVLSEGLSLWPGLGL</sequence>
<evidence type="ECO:0000256" key="4">
    <source>
        <dbReference type="ARBA" id="ARBA00022692"/>
    </source>
</evidence>
<evidence type="ECO:0000256" key="9">
    <source>
        <dbReference type="RuleBase" id="RU000488"/>
    </source>
</evidence>
<keyword evidence="3 9" id="KW-0813">Transport</keyword>
<comment type="subcellular location">
    <subcellularLocation>
        <location evidence="1">Membrane</location>
        <topology evidence="1">Multi-pass membrane protein</topology>
    </subcellularLocation>
</comment>
<evidence type="ECO:0000313" key="10">
    <source>
        <dbReference type="EMBL" id="KAK7820158.1"/>
    </source>
</evidence>
<organism evidence="10 11">
    <name type="scientific">Myodes glareolus</name>
    <name type="common">Bank vole</name>
    <name type="synonym">Clethrionomys glareolus</name>
    <dbReference type="NCBI Taxonomy" id="447135"/>
    <lineage>
        <taxon>Eukaryota</taxon>
        <taxon>Metazoa</taxon>
        <taxon>Chordata</taxon>
        <taxon>Craniata</taxon>
        <taxon>Vertebrata</taxon>
        <taxon>Euteleostomi</taxon>
        <taxon>Mammalia</taxon>
        <taxon>Eutheria</taxon>
        <taxon>Euarchontoglires</taxon>
        <taxon>Glires</taxon>
        <taxon>Rodentia</taxon>
        <taxon>Myomorpha</taxon>
        <taxon>Muroidea</taxon>
        <taxon>Cricetidae</taxon>
        <taxon>Arvicolinae</taxon>
        <taxon>Myodes</taxon>
    </lineage>
</organism>
<dbReference type="SUPFAM" id="SSF103506">
    <property type="entry name" value="Mitochondrial carrier"/>
    <property type="match status" value="1"/>
</dbReference>
<evidence type="ECO:0000256" key="7">
    <source>
        <dbReference type="ARBA" id="ARBA00023136"/>
    </source>
</evidence>
<dbReference type="InterPro" id="IPR044712">
    <property type="entry name" value="SLC25A32-like"/>
</dbReference>
<reference evidence="10 11" key="1">
    <citation type="journal article" date="2023" name="bioRxiv">
        <title>Conserved and derived expression patterns and positive selection on dental genes reveal complex evolutionary context of ever-growing rodent molars.</title>
        <authorList>
            <person name="Calamari Z.T."/>
            <person name="Song A."/>
            <person name="Cohen E."/>
            <person name="Akter M."/>
            <person name="Roy R.D."/>
            <person name="Hallikas O."/>
            <person name="Christensen M.M."/>
            <person name="Li P."/>
            <person name="Marangoni P."/>
            <person name="Jernvall J."/>
            <person name="Klein O.D."/>
        </authorList>
    </citation>
    <scope>NUCLEOTIDE SEQUENCE [LARGE SCALE GENOMIC DNA]</scope>
    <source>
        <strain evidence="10">V071</strain>
    </source>
</reference>
<dbReference type="Gene3D" id="1.50.40.10">
    <property type="entry name" value="Mitochondrial carrier domain"/>
    <property type="match status" value="1"/>
</dbReference>
<evidence type="ECO:0000256" key="1">
    <source>
        <dbReference type="ARBA" id="ARBA00004141"/>
    </source>
</evidence>
<dbReference type="PROSITE" id="PS50920">
    <property type="entry name" value="SOLCAR"/>
    <property type="match status" value="1"/>
</dbReference>
<proteinExistence type="inferred from homology"/>
<evidence type="ECO:0000313" key="11">
    <source>
        <dbReference type="Proteomes" id="UP001488838"/>
    </source>
</evidence>
<dbReference type="PANTHER" id="PTHR45683">
    <property type="entry name" value="MITOCHONDRIAL NICOTINAMIDE ADENINE DINUCLEOTIDE TRANSPORTER 1-RELATED-RELATED"/>
    <property type="match status" value="1"/>
</dbReference>
<keyword evidence="5" id="KW-0677">Repeat</keyword>
<dbReference type="GO" id="GO:0016020">
    <property type="term" value="C:membrane"/>
    <property type="evidence" value="ECO:0007669"/>
    <property type="project" value="UniProtKB-SubCell"/>
</dbReference>